<dbReference type="SUPFAM" id="SSF141000">
    <property type="entry name" value="Glu-tRNAGln amidotransferase C subunit"/>
    <property type="match status" value="1"/>
</dbReference>
<dbReference type="EMBL" id="FPHJ01000035">
    <property type="protein sequence ID" value="SFV61923.1"/>
    <property type="molecule type" value="Genomic_DNA"/>
</dbReference>
<organism evidence="1">
    <name type="scientific">hydrothermal vent metagenome</name>
    <dbReference type="NCBI Taxonomy" id="652676"/>
    <lineage>
        <taxon>unclassified sequences</taxon>
        <taxon>metagenomes</taxon>
        <taxon>ecological metagenomes</taxon>
    </lineage>
</organism>
<dbReference type="Pfam" id="PF02686">
    <property type="entry name" value="GatC"/>
    <property type="match status" value="1"/>
</dbReference>
<dbReference type="InterPro" id="IPR036113">
    <property type="entry name" value="Asp/Glu-ADT_sf_sub_c"/>
</dbReference>
<keyword evidence="1" id="KW-0436">Ligase</keyword>
<proteinExistence type="inferred from homology"/>
<dbReference type="GO" id="GO:0050566">
    <property type="term" value="F:asparaginyl-tRNA synthase (glutamine-hydrolyzing) activity"/>
    <property type="evidence" value="ECO:0007669"/>
    <property type="project" value="UniProtKB-EC"/>
</dbReference>
<name>A0A1W1C861_9ZZZZ</name>
<dbReference type="HAMAP" id="MF_00122">
    <property type="entry name" value="GatC"/>
    <property type="match status" value="1"/>
</dbReference>
<dbReference type="Gene3D" id="1.10.20.60">
    <property type="entry name" value="Glu-tRNAGln amidotransferase C subunit, N-terminal domain"/>
    <property type="match status" value="1"/>
</dbReference>
<dbReference type="InterPro" id="IPR003837">
    <property type="entry name" value="GatC"/>
</dbReference>
<sequence length="95" mass="10778">MSLSSEEVQKVAHLARLGISTEESQSFSDQLSKVFDLIDDLEKVKTNGIDPMAHPLGMSQRMREDKVTEDDNRLEFQKIAPKTAQNMYLVPKIID</sequence>
<dbReference type="GO" id="GO:0016740">
    <property type="term" value="F:transferase activity"/>
    <property type="evidence" value="ECO:0007669"/>
    <property type="project" value="UniProtKB-KW"/>
</dbReference>
<dbReference type="PANTHER" id="PTHR15004">
    <property type="entry name" value="GLUTAMYL-TRNA(GLN) AMIDOTRANSFERASE SUBUNIT C, MITOCHONDRIAL"/>
    <property type="match status" value="1"/>
</dbReference>
<dbReference type="NCBIfam" id="TIGR00135">
    <property type="entry name" value="gatC"/>
    <property type="match status" value="1"/>
</dbReference>
<dbReference type="PANTHER" id="PTHR15004:SF0">
    <property type="entry name" value="GLUTAMYL-TRNA(GLN) AMIDOTRANSFERASE SUBUNIT C, MITOCHONDRIAL"/>
    <property type="match status" value="1"/>
</dbReference>
<dbReference type="EC" id="6.3.5.7" evidence="1"/>
<gene>
    <name evidence="1" type="ORF">MNB_SUP05-5-471</name>
</gene>
<dbReference type="AlphaFoldDB" id="A0A1W1C861"/>
<accession>A0A1W1C861</accession>
<dbReference type="EC" id="6.3.5.6" evidence="1"/>
<evidence type="ECO:0000313" key="1">
    <source>
        <dbReference type="EMBL" id="SFV61923.1"/>
    </source>
</evidence>
<dbReference type="GO" id="GO:0070681">
    <property type="term" value="P:glutaminyl-tRNAGln biosynthesis via transamidation"/>
    <property type="evidence" value="ECO:0007669"/>
    <property type="project" value="TreeGrafter"/>
</dbReference>
<keyword evidence="1" id="KW-0808">Transferase</keyword>
<protein>
    <submittedName>
        <fullName evidence="1">Aspartyl-tRNA(Asn) amidotransferase subunit C @ Glutamyl-tRNA(Gln) amidotransferase subunit C</fullName>
        <ecNumber evidence="1">6.3.5.6</ecNumber>
        <ecNumber evidence="1">6.3.5.7</ecNumber>
    </submittedName>
</protein>
<dbReference type="GO" id="GO:0050567">
    <property type="term" value="F:glutaminyl-tRNA synthase (glutamine-hydrolyzing) activity"/>
    <property type="evidence" value="ECO:0007669"/>
    <property type="project" value="UniProtKB-EC"/>
</dbReference>
<dbReference type="GO" id="GO:0006450">
    <property type="term" value="P:regulation of translational fidelity"/>
    <property type="evidence" value="ECO:0007669"/>
    <property type="project" value="InterPro"/>
</dbReference>
<reference evidence="1" key="1">
    <citation type="submission" date="2016-10" db="EMBL/GenBank/DDBJ databases">
        <authorList>
            <person name="de Groot N.N."/>
        </authorList>
    </citation>
    <scope>NUCLEOTIDE SEQUENCE</scope>
</reference>